<evidence type="ECO:0000313" key="2">
    <source>
        <dbReference type="EMBL" id="PTL54177.1"/>
    </source>
</evidence>
<dbReference type="Proteomes" id="UP000240739">
    <property type="component" value="Unassembled WGS sequence"/>
</dbReference>
<gene>
    <name evidence="2" type="ORF">C7Y72_22475</name>
</gene>
<keyword evidence="1" id="KW-0812">Transmembrane</keyword>
<proteinExistence type="predicted"/>
<feature type="transmembrane region" description="Helical" evidence="1">
    <location>
        <begin position="141"/>
        <end position="162"/>
    </location>
</feature>
<feature type="transmembrane region" description="Helical" evidence="1">
    <location>
        <begin position="279"/>
        <end position="297"/>
    </location>
</feature>
<dbReference type="Pfam" id="PF04087">
    <property type="entry name" value="DUF389"/>
    <property type="match status" value="1"/>
</dbReference>
<keyword evidence="3" id="KW-1185">Reference proteome</keyword>
<feature type="transmembrane region" description="Helical" evidence="1">
    <location>
        <begin position="220"/>
        <end position="237"/>
    </location>
</feature>
<feature type="transmembrane region" description="Helical" evidence="1">
    <location>
        <begin position="174"/>
        <end position="194"/>
    </location>
</feature>
<evidence type="ECO:0000313" key="3">
    <source>
        <dbReference type="Proteomes" id="UP000240739"/>
    </source>
</evidence>
<accession>A0A2T4UBE4</accession>
<sequence>MVHLRLVVPHGRVDDVLEVLECTPAVTSIIVLPGAARSPVGDVVLCDVAREDASVVLSDLRRLRIDQDGSIAVEIVDTALSRVAEEAERIAPGSPSDAVIWEDVEAKTSESATLSGVYLTFMVLASLIAAVGIFLDSPILIVGAMVVGPEFGPIAGFSVAFVQWRQRLALKSLGALLVGFPVAIVAAYLASQAFRLTGVTPDVFSEADHNLSSIISNPDFLAFFVAACAGAAGVLSLTTQKSGALIGVLISVTTIPAAANIGITAAYEDWDGFSGSVQQLAVNVAGILLAGVVTLYLQRKLYHRRRRRHLASVEVQRAARLRRRRR</sequence>
<feature type="transmembrane region" description="Helical" evidence="1">
    <location>
        <begin position="244"/>
        <end position="267"/>
    </location>
</feature>
<reference evidence="2 3" key="1">
    <citation type="submission" date="2018-03" db="EMBL/GenBank/DDBJ databases">
        <title>Aquarubrobacter algicola gen. nov., sp. nov., a novel actinobacterium isolated from shallow eutrophic lake during the end of cyanobacterial harmful algal blooms.</title>
        <authorList>
            <person name="Chun S.J."/>
        </authorList>
    </citation>
    <scope>NUCLEOTIDE SEQUENCE [LARGE SCALE GENOMIC DNA]</scope>
    <source>
        <strain evidence="2 3">Seoho-28</strain>
    </source>
</reference>
<dbReference type="PANTHER" id="PTHR20992:SF9">
    <property type="entry name" value="AT15442P-RELATED"/>
    <property type="match status" value="1"/>
</dbReference>
<dbReference type="EMBL" id="PYYB01000006">
    <property type="protein sequence ID" value="PTL54177.1"/>
    <property type="molecule type" value="Genomic_DNA"/>
</dbReference>
<dbReference type="RefSeq" id="WP_107571452.1">
    <property type="nucleotide sequence ID" value="NZ_PYYB01000006.1"/>
</dbReference>
<dbReference type="AlphaFoldDB" id="A0A2T4UBE4"/>
<keyword evidence="1" id="KW-0472">Membrane</keyword>
<dbReference type="PANTHER" id="PTHR20992">
    <property type="entry name" value="AT15442P-RELATED"/>
    <property type="match status" value="1"/>
</dbReference>
<feature type="transmembrane region" description="Helical" evidence="1">
    <location>
        <begin position="117"/>
        <end position="135"/>
    </location>
</feature>
<name>A0A2T4UBE4_9ACTN</name>
<comment type="caution">
    <text evidence="2">The sequence shown here is derived from an EMBL/GenBank/DDBJ whole genome shotgun (WGS) entry which is preliminary data.</text>
</comment>
<keyword evidence="1" id="KW-1133">Transmembrane helix</keyword>
<evidence type="ECO:0000256" key="1">
    <source>
        <dbReference type="SAM" id="Phobius"/>
    </source>
</evidence>
<organism evidence="2 3">
    <name type="scientific">Paraconexibacter algicola</name>
    <dbReference type="NCBI Taxonomy" id="2133960"/>
    <lineage>
        <taxon>Bacteria</taxon>
        <taxon>Bacillati</taxon>
        <taxon>Actinomycetota</taxon>
        <taxon>Thermoleophilia</taxon>
        <taxon>Solirubrobacterales</taxon>
        <taxon>Paraconexibacteraceae</taxon>
        <taxon>Paraconexibacter</taxon>
    </lineage>
</organism>
<dbReference type="OrthoDB" id="8061853at2"/>
<evidence type="ECO:0008006" key="4">
    <source>
        <dbReference type="Google" id="ProtNLM"/>
    </source>
</evidence>
<dbReference type="InterPro" id="IPR005240">
    <property type="entry name" value="DUF389"/>
</dbReference>
<protein>
    <recommendedName>
        <fullName evidence="4">DUF389 domain-containing protein</fullName>
    </recommendedName>
</protein>